<keyword evidence="2" id="KW-1185">Reference proteome</keyword>
<evidence type="ECO:0000313" key="1">
    <source>
        <dbReference type="EMBL" id="SHI11033.1"/>
    </source>
</evidence>
<dbReference type="NCBIfam" id="TIGR02841">
    <property type="entry name" value="spore_YyaC"/>
    <property type="match status" value="1"/>
</dbReference>
<dbReference type="InterPro" id="IPR023430">
    <property type="entry name" value="Pept_HybD-like_dom_sf"/>
</dbReference>
<reference evidence="1 2" key="1">
    <citation type="submission" date="2016-11" db="EMBL/GenBank/DDBJ databases">
        <authorList>
            <person name="Jaros S."/>
            <person name="Januszkiewicz K."/>
            <person name="Wedrychowicz H."/>
        </authorList>
    </citation>
    <scope>NUCLEOTIDE SEQUENCE [LARGE SCALE GENOMIC DNA]</scope>
    <source>
        <strain evidence="1 2">DSM 3089</strain>
    </source>
</reference>
<evidence type="ECO:0000313" key="2">
    <source>
        <dbReference type="Proteomes" id="UP000184526"/>
    </source>
</evidence>
<dbReference type="STRING" id="1121306.SAMN02745196_02919"/>
<organism evidence="1 2">
    <name type="scientific">Clostridium collagenovorans DSM 3089</name>
    <dbReference type="NCBI Taxonomy" id="1121306"/>
    <lineage>
        <taxon>Bacteria</taxon>
        <taxon>Bacillati</taxon>
        <taxon>Bacillota</taxon>
        <taxon>Clostridia</taxon>
        <taxon>Eubacteriales</taxon>
        <taxon>Clostridiaceae</taxon>
        <taxon>Clostridium</taxon>
    </lineage>
</organism>
<dbReference type="InterPro" id="IPR009665">
    <property type="entry name" value="YyaC"/>
</dbReference>
<gene>
    <name evidence="1" type="ORF">SAMN02745196_02919</name>
</gene>
<sequence>MKKLIFDSIDSKNIKKLRDSICEHLCPAIKSKRDIVILCIGTDRATGDCLGPLVGEKLKFLSRKRIHIFGNLENPIHAQNIENVITTIKSTFNDPYIIAIDACLGSLHNVGYIVLDTTPINPGAALNKNLPSVGDLSIIGIVNITGPSDFSVLQNTRLYTVMMLAEAISTSLYHAILKSMGGKKHSEALEDEVC</sequence>
<dbReference type="Proteomes" id="UP000184526">
    <property type="component" value="Unassembled WGS sequence"/>
</dbReference>
<dbReference type="EMBL" id="FQXP01000014">
    <property type="protein sequence ID" value="SHI11033.1"/>
    <property type="molecule type" value="Genomic_DNA"/>
</dbReference>
<accession>A0A1M5YHQ2</accession>
<dbReference type="RefSeq" id="WP_072832729.1">
    <property type="nucleotide sequence ID" value="NZ_FQXP01000014.1"/>
</dbReference>
<dbReference type="Pfam" id="PF06866">
    <property type="entry name" value="DUF1256"/>
    <property type="match status" value="1"/>
</dbReference>
<dbReference type="SUPFAM" id="SSF53163">
    <property type="entry name" value="HybD-like"/>
    <property type="match status" value="1"/>
</dbReference>
<dbReference type="AlphaFoldDB" id="A0A1M5YHQ2"/>
<protein>
    <submittedName>
        <fullName evidence="1">Putative sporulation protein YyaC</fullName>
    </submittedName>
</protein>
<name>A0A1M5YHQ2_9CLOT</name>
<dbReference type="OrthoDB" id="9815953at2"/>
<proteinExistence type="predicted"/>